<dbReference type="InterPro" id="IPR006027">
    <property type="entry name" value="NusB_RsmB_TIM44"/>
</dbReference>
<evidence type="ECO:0000259" key="8">
    <source>
        <dbReference type="Pfam" id="PF01029"/>
    </source>
</evidence>
<keyword evidence="3 6" id="KW-0694">RNA-binding</keyword>
<reference evidence="9 10" key="1">
    <citation type="journal article" date="2016" name="Nat. Commun.">
        <title>Thousands of microbial genomes shed light on interconnected biogeochemical processes in an aquifer system.</title>
        <authorList>
            <person name="Anantharaman K."/>
            <person name="Brown C.T."/>
            <person name="Hug L.A."/>
            <person name="Sharon I."/>
            <person name="Castelle C.J."/>
            <person name="Probst A.J."/>
            <person name="Thomas B.C."/>
            <person name="Singh A."/>
            <person name="Wilkins M.J."/>
            <person name="Karaoz U."/>
            <person name="Brodie E.L."/>
            <person name="Williams K.H."/>
            <person name="Hubbard S.S."/>
            <person name="Banfield J.F."/>
        </authorList>
    </citation>
    <scope>NUCLEOTIDE SEQUENCE [LARGE SCALE GENOMIC DNA]</scope>
</reference>
<dbReference type="AlphaFoldDB" id="A0A1G2K3U3"/>
<evidence type="ECO:0000313" key="9">
    <source>
        <dbReference type="EMBL" id="OGZ94077.1"/>
    </source>
</evidence>
<dbReference type="NCBIfam" id="TIGR01951">
    <property type="entry name" value="nusB"/>
    <property type="match status" value="1"/>
</dbReference>
<dbReference type="HAMAP" id="MF_00073">
    <property type="entry name" value="NusB"/>
    <property type="match status" value="1"/>
</dbReference>
<name>A0A1G2K3U3_9BACT</name>
<dbReference type="InterPro" id="IPR011605">
    <property type="entry name" value="NusB_fam"/>
</dbReference>
<evidence type="ECO:0000256" key="7">
    <source>
        <dbReference type="SAM" id="MobiDB-lite"/>
    </source>
</evidence>
<keyword evidence="5 6" id="KW-0804">Transcription</keyword>
<keyword evidence="2 6" id="KW-0889">Transcription antitermination</keyword>
<dbReference type="GO" id="GO:0003723">
    <property type="term" value="F:RNA binding"/>
    <property type="evidence" value="ECO:0007669"/>
    <property type="project" value="UniProtKB-UniRule"/>
</dbReference>
<dbReference type="Gene3D" id="1.10.940.10">
    <property type="entry name" value="NusB-like"/>
    <property type="match status" value="1"/>
</dbReference>
<evidence type="ECO:0000256" key="1">
    <source>
        <dbReference type="ARBA" id="ARBA00005952"/>
    </source>
</evidence>
<evidence type="ECO:0000256" key="5">
    <source>
        <dbReference type="ARBA" id="ARBA00023163"/>
    </source>
</evidence>
<gene>
    <name evidence="6" type="primary">nusB</name>
    <name evidence="9" type="ORF">A2633_03890</name>
</gene>
<feature type="region of interest" description="Disordered" evidence="7">
    <location>
        <begin position="142"/>
        <end position="195"/>
    </location>
</feature>
<comment type="similarity">
    <text evidence="1 6">Belongs to the NusB family.</text>
</comment>
<comment type="function">
    <text evidence="6">Involved in transcription antitermination. Required for transcription of ribosomal RNA (rRNA) genes. Binds specifically to the boxA antiterminator sequence of the ribosomal RNA (rrn) operons.</text>
</comment>
<dbReference type="PANTHER" id="PTHR11078">
    <property type="entry name" value="N UTILIZATION SUBSTANCE PROTEIN B-RELATED"/>
    <property type="match status" value="1"/>
</dbReference>
<dbReference type="PANTHER" id="PTHR11078:SF3">
    <property type="entry name" value="ANTITERMINATION NUSB DOMAIN-CONTAINING PROTEIN"/>
    <property type="match status" value="1"/>
</dbReference>
<dbReference type="SUPFAM" id="SSF48013">
    <property type="entry name" value="NusB-like"/>
    <property type="match status" value="1"/>
</dbReference>
<dbReference type="Proteomes" id="UP000177152">
    <property type="component" value="Unassembled WGS sequence"/>
</dbReference>
<feature type="domain" description="NusB/RsmB/TIM44" evidence="8">
    <location>
        <begin position="7"/>
        <end position="136"/>
    </location>
</feature>
<evidence type="ECO:0000256" key="4">
    <source>
        <dbReference type="ARBA" id="ARBA00023015"/>
    </source>
</evidence>
<dbReference type="GO" id="GO:0006353">
    <property type="term" value="P:DNA-templated transcription termination"/>
    <property type="evidence" value="ECO:0007669"/>
    <property type="project" value="UniProtKB-UniRule"/>
</dbReference>
<dbReference type="GO" id="GO:0031564">
    <property type="term" value="P:transcription antitermination"/>
    <property type="evidence" value="ECO:0007669"/>
    <property type="project" value="UniProtKB-KW"/>
</dbReference>
<organism evidence="9 10">
    <name type="scientific">Candidatus Sungbacteria bacterium RIFCSPHIGHO2_01_FULL_47_32</name>
    <dbReference type="NCBI Taxonomy" id="1802264"/>
    <lineage>
        <taxon>Bacteria</taxon>
        <taxon>Candidatus Sungiibacteriota</taxon>
    </lineage>
</organism>
<keyword evidence="4 6" id="KW-0805">Transcription regulation</keyword>
<dbReference type="Pfam" id="PF01029">
    <property type="entry name" value="NusB"/>
    <property type="match status" value="1"/>
</dbReference>
<sequence>MASRHLARSIAMQTLYEWDFNEKNDSMAGQIVEKNIAEFGPGLEETEFIKRLVGGVLENLPKLDAIIEKAAPEWPINQIAMVDRNILRLGLYELLFGNYEEVPPKVAINEAIEIAKNFGGETSGKFVNGVLGTVYREIGEPGKDYPTRAELAKKKEEEREKEEAKAAKEGESKPKKGKKKKKAEKTADAQDRAEV</sequence>
<dbReference type="EMBL" id="MHQC01000044">
    <property type="protein sequence ID" value="OGZ94077.1"/>
    <property type="molecule type" value="Genomic_DNA"/>
</dbReference>
<dbReference type="InterPro" id="IPR035926">
    <property type="entry name" value="NusB-like_sf"/>
</dbReference>
<evidence type="ECO:0000256" key="2">
    <source>
        <dbReference type="ARBA" id="ARBA00022814"/>
    </source>
</evidence>
<evidence type="ECO:0000313" key="10">
    <source>
        <dbReference type="Proteomes" id="UP000177152"/>
    </source>
</evidence>
<feature type="compositionally biased region" description="Basic and acidic residues" evidence="7">
    <location>
        <begin position="142"/>
        <end position="174"/>
    </location>
</feature>
<dbReference type="GO" id="GO:0005829">
    <property type="term" value="C:cytosol"/>
    <property type="evidence" value="ECO:0007669"/>
    <property type="project" value="TreeGrafter"/>
</dbReference>
<proteinExistence type="inferred from homology"/>
<evidence type="ECO:0000256" key="6">
    <source>
        <dbReference type="HAMAP-Rule" id="MF_00073"/>
    </source>
</evidence>
<comment type="caution">
    <text evidence="9">The sequence shown here is derived from an EMBL/GenBank/DDBJ whole genome shotgun (WGS) entry which is preliminary data.</text>
</comment>
<feature type="compositionally biased region" description="Basic and acidic residues" evidence="7">
    <location>
        <begin position="184"/>
        <end position="195"/>
    </location>
</feature>
<protein>
    <recommendedName>
        <fullName evidence="6">Transcription antitermination protein NusB</fullName>
    </recommendedName>
    <alternativeName>
        <fullName evidence="6">Antitermination factor NusB</fullName>
    </alternativeName>
</protein>
<evidence type="ECO:0000256" key="3">
    <source>
        <dbReference type="ARBA" id="ARBA00022884"/>
    </source>
</evidence>
<accession>A0A1G2K3U3</accession>